<gene>
    <name evidence="2" type="ORF">JK636_07995</name>
</gene>
<evidence type="ECO:0000313" key="2">
    <source>
        <dbReference type="EMBL" id="MBL4935698.1"/>
    </source>
</evidence>
<dbReference type="InterPro" id="IPR004518">
    <property type="entry name" value="MazG-like_dom"/>
</dbReference>
<dbReference type="Proteomes" id="UP000632377">
    <property type="component" value="Unassembled WGS sequence"/>
</dbReference>
<dbReference type="InterPro" id="IPR011379">
    <property type="entry name" value="MazG-related_GP37"/>
</dbReference>
<organism evidence="2 3">
    <name type="scientific">Clostridium rhizosphaerae</name>
    <dbReference type="NCBI Taxonomy" id="2803861"/>
    <lineage>
        <taxon>Bacteria</taxon>
        <taxon>Bacillati</taxon>
        <taxon>Bacillota</taxon>
        <taxon>Clostridia</taxon>
        <taxon>Eubacteriales</taxon>
        <taxon>Clostridiaceae</taxon>
        <taxon>Clostridium</taxon>
    </lineage>
</organism>
<proteinExistence type="predicted"/>
<feature type="domain" description="NTP pyrophosphohydrolase MazG-like" evidence="1">
    <location>
        <begin position="31"/>
        <end position="98"/>
    </location>
</feature>
<dbReference type="RefSeq" id="WP_202748291.1">
    <property type="nucleotide sequence ID" value="NZ_JAESWC010000002.1"/>
</dbReference>
<dbReference type="Gene3D" id="1.10.287.1080">
    <property type="entry name" value="MazG-like"/>
    <property type="match status" value="1"/>
</dbReference>
<reference evidence="2 3" key="1">
    <citation type="submission" date="2021-01" db="EMBL/GenBank/DDBJ databases">
        <title>Genome public.</title>
        <authorList>
            <person name="Liu C."/>
            <person name="Sun Q."/>
        </authorList>
    </citation>
    <scope>NUCLEOTIDE SEQUENCE [LARGE SCALE GENOMIC DNA]</scope>
    <source>
        <strain evidence="2 3">YIM B02515</strain>
    </source>
</reference>
<dbReference type="SUPFAM" id="SSF101386">
    <property type="entry name" value="all-alpha NTP pyrophosphatases"/>
    <property type="match status" value="1"/>
</dbReference>
<name>A0ABS1T8N7_9CLOT</name>
<comment type="caution">
    <text evidence="2">The sequence shown here is derived from an EMBL/GenBank/DDBJ whole genome shotgun (WGS) entry which is preliminary data.</text>
</comment>
<accession>A0ABS1T8N7</accession>
<evidence type="ECO:0000313" key="3">
    <source>
        <dbReference type="Proteomes" id="UP000632377"/>
    </source>
</evidence>
<sequence length="108" mass="12445">MNFKDYTENMKRTAGNLELTNENLCWSAMGISGEAGEVTDYLKKVVFHSHDLNKEKLAEELGDVLWYLASTAEIIGCSLEEIAQMNIEKLKRRYPDGWDVERSINREE</sequence>
<keyword evidence="3" id="KW-1185">Reference proteome</keyword>
<dbReference type="CDD" id="cd11541">
    <property type="entry name" value="NTP-PPase_u4"/>
    <property type="match status" value="1"/>
</dbReference>
<dbReference type="PIRSF" id="PIRSF006639">
    <property type="entry name" value="UCP006639_pph"/>
    <property type="match status" value="1"/>
</dbReference>
<protein>
    <submittedName>
        <fullName evidence="2">Nucleoside triphosphate pyrophosphohydrolase family protein</fullName>
    </submittedName>
</protein>
<evidence type="ECO:0000259" key="1">
    <source>
        <dbReference type="Pfam" id="PF03819"/>
    </source>
</evidence>
<dbReference type="EMBL" id="JAESWC010000002">
    <property type="protein sequence ID" value="MBL4935698.1"/>
    <property type="molecule type" value="Genomic_DNA"/>
</dbReference>
<dbReference type="Pfam" id="PF03819">
    <property type="entry name" value="MazG"/>
    <property type="match status" value="1"/>
</dbReference>